<reference evidence="1" key="2">
    <citation type="submission" date="2020-09" db="EMBL/GenBank/DDBJ databases">
        <authorList>
            <person name="Sun Q."/>
            <person name="Zhou Y."/>
        </authorList>
    </citation>
    <scope>NUCLEOTIDE SEQUENCE</scope>
    <source>
        <strain evidence="1">CGMCC 1.15493</strain>
    </source>
</reference>
<dbReference type="Pfam" id="PF20132">
    <property type="entry name" value="DUF6522"/>
    <property type="match status" value="1"/>
</dbReference>
<proteinExistence type="predicted"/>
<reference evidence="1" key="1">
    <citation type="journal article" date="2014" name="Int. J. Syst. Evol. Microbiol.">
        <title>Complete genome sequence of Corynebacterium casei LMG S-19264T (=DSM 44701T), isolated from a smear-ripened cheese.</title>
        <authorList>
            <consortium name="US DOE Joint Genome Institute (JGI-PGF)"/>
            <person name="Walter F."/>
            <person name="Albersmeier A."/>
            <person name="Kalinowski J."/>
            <person name="Ruckert C."/>
        </authorList>
    </citation>
    <scope>NUCLEOTIDE SEQUENCE</scope>
    <source>
        <strain evidence="1">CGMCC 1.15493</strain>
    </source>
</reference>
<accession>A0A917DGE5</accession>
<name>A0A917DGE5_9HYPH</name>
<sequence length="212" mass="23802">MTVAMQSGPVSRQGEAFQMDGSVLARAFNMPIAHFMLEMRRGNVHGIVERGTDEDDGQHRLSFRYRGRELRMTVDRDGNVSEQDLRTSTYPARKDVLRSRLRQVLVEQAAAHSPITYARLAERIGFRSGRAIKTIDSALEEMMDDDVQGNRPFLAAIALESVVPGIPPEWFFRKARSAGRFDGEPKGNEAYAFHAKQLQGAIHFYGDETSVS</sequence>
<keyword evidence="2" id="KW-1185">Reference proteome</keyword>
<evidence type="ECO:0000313" key="1">
    <source>
        <dbReference type="EMBL" id="GGD38089.1"/>
    </source>
</evidence>
<dbReference type="InterPro" id="IPR045389">
    <property type="entry name" value="DUF6522"/>
</dbReference>
<dbReference type="AlphaFoldDB" id="A0A917DGE5"/>
<dbReference type="RefSeq" id="WP_188854789.1">
    <property type="nucleotide sequence ID" value="NZ_BMJJ01000014.1"/>
</dbReference>
<gene>
    <name evidence="1" type="ORF">GCM10011335_45990</name>
</gene>
<evidence type="ECO:0000313" key="2">
    <source>
        <dbReference type="Proteomes" id="UP000613160"/>
    </source>
</evidence>
<dbReference type="EMBL" id="BMJJ01000014">
    <property type="protein sequence ID" value="GGD38089.1"/>
    <property type="molecule type" value="Genomic_DNA"/>
</dbReference>
<protein>
    <submittedName>
        <fullName evidence="1">Uncharacterized protein</fullName>
    </submittedName>
</protein>
<dbReference type="Proteomes" id="UP000613160">
    <property type="component" value="Unassembled WGS sequence"/>
</dbReference>
<comment type="caution">
    <text evidence="1">The sequence shown here is derived from an EMBL/GenBank/DDBJ whole genome shotgun (WGS) entry which is preliminary data.</text>
</comment>
<organism evidence="1 2">
    <name type="scientific">Aureimonas glaciei</name>
    <dbReference type="NCBI Taxonomy" id="1776957"/>
    <lineage>
        <taxon>Bacteria</taxon>
        <taxon>Pseudomonadati</taxon>
        <taxon>Pseudomonadota</taxon>
        <taxon>Alphaproteobacteria</taxon>
        <taxon>Hyphomicrobiales</taxon>
        <taxon>Aurantimonadaceae</taxon>
        <taxon>Aureimonas</taxon>
    </lineage>
</organism>